<gene>
    <name evidence="1" type="ORF">WGH24286_01002</name>
</gene>
<reference evidence="1 2" key="1">
    <citation type="submission" date="2021-11" db="EMBL/GenBank/DDBJ databases">
        <authorList>
            <person name="Depoorter E."/>
        </authorList>
    </citation>
    <scope>NUCLEOTIDE SEQUENCE [LARGE SCALE GENOMIC DNA]</scope>
    <source>
        <strain evidence="1 2">LMG 24286</strain>
    </source>
</reference>
<evidence type="ECO:0008006" key="3">
    <source>
        <dbReference type="Google" id="ProtNLM"/>
    </source>
</evidence>
<proteinExistence type="predicted"/>
<dbReference type="RefSeq" id="WP_230098667.1">
    <property type="nucleotide sequence ID" value="NZ_CAKKNT010000011.1"/>
</dbReference>
<dbReference type="EMBL" id="CAKKNT010000011">
    <property type="protein sequence ID" value="CAH0418581.1"/>
    <property type="molecule type" value="Genomic_DNA"/>
</dbReference>
<comment type="caution">
    <text evidence="1">The sequence shown here is derived from an EMBL/GenBank/DDBJ whole genome shotgun (WGS) entry which is preliminary data.</text>
</comment>
<keyword evidence="2" id="KW-1185">Reference proteome</keyword>
<accession>A0ABM8ZBA4</accession>
<dbReference type="Proteomes" id="UP000789719">
    <property type="component" value="Unassembled WGS sequence"/>
</dbReference>
<name>A0ABM8ZBA4_9LACO</name>
<sequence length="309" mass="34590">MRSGGKAQTKQLIQQKHRIRQQQTQQLAPFDAQQFQEFMRVRWYLTTNQVLTPLDQNLSEVWLVTLLDGILSARPQGIMNVHRLDMTALVKASLGQLAGLNYQNYLRLLTLSPRLFKFLKKELAVNPYFVVDTLPTKPEFAASMAQFLAQNLSHRQGMAERLTAQYYGLFWQNEQIVPAMIAELYRGQTVAAPIDDSQLSSEPANLQVVQTQLLAAIKPDMANQAVLTAICSNPMFVTAVYQQDVALLLASPFAIIPTTWQPTTETLLGLGQQVQALVAASQLGTEITATSWQQFDWLLAITALNSLNK</sequence>
<evidence type="ECO:0000313" key="1">
    <source>
        <dbReference type="EMBL" id="CAH0418581.1"/>
    </source>
</evidence>
<evidence type="ECO:0000313" key="2">
    <source>
        <dbReference type="Proteomes" id="UP000789719"/>
    </source>
</evidence>
<organism evidence="1 2">
    <name type="scientific">Periweissella ghanensis</name>
    <dbReference type="NCBI Taxonomy" id="467997"/>
    <lineage>
        <taxon>Bacteria</taxon>
        <taxon>Bacillati</taxon>
        <taxon>Bacillota</taxon>
        <taxon>Bacilli</taxon>
        <taxon>Lactobacillales</taxon>
        <taxon>Lactobacillaceae</taxon>
        <taxon>Periweissella</taxon>
    </lineage>
</organism>
<protein>
    <recommendedName>
        <fullName evidence="3">DUF2063 domain-containing protein</fullName>
    </recommendedName>
</protein>